<dbReference type="Gene3D" id="3.60.15.10">
    <property type="entry name" value="Ribonuclease Z/Hydroxyacylglutathione hydrolase-like"/>
    <property type="match status" value="1"/>
</dbReference>
<keyword evidence="7" id="KW-1185">Reference proteome</keyword>
<dbReference type="GO" id="GO:0046872">
    <property type="term" value="F:metal ion binding"/>
    <property type="evidence" value="ECO:0007669"/>
    <property type="project" value="UniProtKB-KW"/>
</dbReference>
<evidence type="ECO:0000259" key="5">
    <source>
        <dbReference type="SMART" id="SM00849"/>
    </source>
</evidence>
<accession>A0A1H6WJ93</accession>
<dbReference type="RefSeq" id="WP_342741758.1">
    <property type="nucleotide sequence ID" value="NZ_FNZK01000003.1"/>
</dbReference>
<dbReference type="PANTHER" id="PTHR46233:SF3">
    <property type="entry name" value="HYDROXYACYLGLUTATHIONE HYDROLASE GLOC"/>
    <property type="match status" value="1"/>
</dbReference>
<dbReference type="EMBL" id="FNZK01000003">
    <property type="protein sequence ID" value="SEJ12552.1"/>
    <property type="molecule type" value="Genomic_DNA"/>
</dbReference>
<organism evidence="6 7">
    <name type="scientific">Propionispira arboris</name>
    <dbReference type="NCBI Taxonomy" id="84035"/>
    <lineage>
        <taxon>Bacteria</taxon>
        <taxon>Bacillati</taxon>
        <taxon>Bacillota</taxon>
        <taxon>Negativicutes</taxon>
        <taxon>Selenomonadales</taxon>
        <taxon>Selenomonadaceae</taxon>
        <taxon>Propionispira</taxon>
    </lineage>
</organism>
<evidence type="ECO:0000256" key="2">
    <source>
        <dbReference type="ARBA" id="ARBA00022723"/>
    </source>
</evidence>
<proteinExistence type="predicted"/>
<dbReference type="InterPro" id="IPR051453">
    <property type="entry name" value="MBL_Glyoxalase_II"/>
</dbReference>
<dbReference type="STRING" id="84035.SAMN05660742_103257"/>
<evidence type="ECO:0000256" key="1">
    <source>
        <dbReference type="ARBA" id="ARBA00001947"/>
    </source>
</evidence>
<keyword evidence="4" id="KW-0862">Zinc</keyword>
<sequence length="211" mass="23079">MKVHSLIVGELGVNCYIVACEKTKEAIVIDPGDEPDRILQYIEDEHLNIKYVVNTHGHADHIGANDAIVEATQAVLKIHEGDLAMLGDAKQNLSAFHGLPVLSNTKAQLLHEGDQISFGEEKLIVLHTPGHSPGGICLAGRQILFSGDSLFAESVGRCDFPGGSMTDLIYNIKTKLMILDDDTVVYPGHGPRTKIGWERKDNPYLSEDSRQ</sequence>
<evidence type="ECO:0000256" key="4">
    <source>
        <dbReference type="ARBA" id="ARBA00022833"/>
    </source>
</evidence>
<evidence type="ECO:0000256" key="3">
    <source>
        <dbReference type="ARBA" id="ARBA00022801"/>
    </source>
</evidence>
<dbReference type="InterPro" id="IPR036866">
    <property type="entry name" value="RibonucZ/Hydroxyglut_hydro"/>
</dbReference>
<dbReference type="PANTHER" id="PTHR46233">
    <property type="entry name" value="HYDROXYACYLGLUTATHIONE HYDROLASE GLOC"/>
    <property type="match status" value="1"/>
</dbReference>
<evidence type="ECO:0000313" key="7">
    <source>
        <dbReference type="Proteomes" id="UP000199662"/>
    </source>
</evidence>
<dbReference type="CDD" id="cd06262">
    <property type="entry name" value="metallo-hydrolase-like_MBL-fold"/>
    <property type="match status" value="1"/>
</dbReference>
<comment type="cofactor">
    <cofactor evidence="1">
        <name>Zn(2+)</name>
        <dbReference type="ChEBI" id="CHEBI:29105"/>
    </cofactor>
</comment>
<evidence type="ECO:0000313" key="6">
    <source>
        <dbReference type="EMBL" id="SEJ12552.1"/>
    </source>
</evidence>
<dbReference type="Pfam" id="PF00753">
    <property type="entry name" value="Lactamase_B"/>
    <property type="match status" value="1"/>
</dbReference>
<dbReference type="AlphaFoldDB" id="A0A1H6WJ93"/>
<protein>
    <submittedName>
        <fullName evidence="6">Glyoxylase, beta-lactamase superfamily II</fullName>
    </submittedName>
</protein>
<feature type="domain" description="Metallo-beta-lactamase" evidence="5">
    <location>
        <begin position="12"/>
        <end position="189"/>
    </location>
</feature>
<keyword evidence="2" id="KW-0479">Metal-binding</keyword>
<dbReference type="InterPro" id="IPR001279">
    <property type="entry name" value="Metallo-B-lactamas"/>
</dbReference>
<gene>
    <name evidence="6" type="ORF">SAMN05660742_103257</name>
</gene>
<dbReference type="SUPFAM" id="SSF56281">
    <property type="entry name" value="Metallo-hydrolase/oxidoreductase"/>
    <property type="match status" value="1"/>
</dbReference>
<dbReference type="SMART" id="SM00849">
    <property type="entry name" value="Lactamase_B"/>
    <property type="match status" value="1"/>
</dbReference>
<reference evidence="7" key="1">
    <citation type="submission" date="2016-10" db="EMBL/GenBank/DDBJ databases">
        <authorList>
            <person name="Varghese N."/>
            <person name="Submissions S."/>
        </authorList>
    </citation>
    <scope>NUCLEOTIDE SEQUENCE [LARGE SCALE GENOMIC DNA]</scope>
    <source>
        <strain evidence="7">DSM 2179</strain>
    </source>
</reference>
<keyword evidence="3" id="KW-0378">Hydrolase</keyword>
<dbReference type="Proteomes" id="UP000199662">
    <property type="component" value="Unassembled WGS sequence"/>
</dbReference>
<dbReference type="GO" id="GO:0016787">
    <property type="term" value="F:hydrolase activity"/>
    <property type="evidence" value="ECO:0007669"/>
    <property type="project" value="UniProtKB-KW"/>
</dbReference>
<name>A0A1H6WJ93_9FIRM</name>